<keyword evidence="5 6" id="KW-0949">S-adenosyl-L-methionine</keyword>
<evidence type="ECO:0000259" key="7">
    <source>
        <dbReference type="Pfam" id="PF00590"/>
    </source>
</evidence>
<dbReference type="InterPro" id="IPR035996">
    <property type="entry name" value="4pyrrol_Methylase_sf"/>
</dbReference>
<keyword evidence="3 6" id="KW-0489">Methyltransferase</keyword>
<sequence length="288" mass="31016">MKEQASSTGRLYIVPTPIGNLEDITLRALRLLGEVERILAEDTRRTRILLDHHAIRTPVSHFDDHNAERLIPGIRAALIGGARLALVSDAGTPGISDPGGALVRAVREMVPVEALPGASALTTAISGSGLPGERFVFEGFLPRKGAERRARLESLLRETRTVSFFESPQRLAATLAELTALGAGERGAIVARELTKIYETYHRGTVAELSAWFQAEPPRGEIVVLLEGAVFSPPGDEEIGQWLDEALGRGVGVKEAARGVAARSGRPASELYALALLRRGDKSPQSYY</sequence>
<comment type="subcellular location">
    <subcellularLocation>
        <location evidence="6">Cytoplasm</location>
    </subcellularLocation>
</comment>
<dbReference type="Gene3D" id="3.30.950.10">
    <property type="entry name" value="Methyltransferase, Cobalt-precorrin-4 Transmethylase, Domain 2"/>
    <property type="match status" value="1"/>
</dbReference>
<dbReference type="CDD" id="cd11648">
    <property type="entry name" value="RsmI"/>
    <property type="match status" value="1"/>
</dbReference>
<comment type="similarity">
    <text evidence="6">Belongs to the methyltransferase superfamily. RsmI family.</text>
</comment>
<dbReference type="Pfam" id="PF00590">
    <property type="entry name" value="TP_methylase"/>
    <property type="match status" value="1"/>
</dbReference>
<dbReference type="InterPro" id="IPR008189">
    <property type="entry name" value="rRNA_ssu_MeTfrase_I"/>
</dbReference>
<dbReference type="NCBIfam" id="TIGR00096">
    <property type="entry name" value="16S rRNA (cytidine(1402)-2'-O)-methyltransferase"/>
    <property type="match status" value="1"/>
</dbReference>
<dbReference type="EMBL" id="BAAFGK010000005">
    <property type="protein sequence ID" value="GAB0058940.1"/>
    <property type="molecule type" value="Genomic_DNA"/>
</dbReference>
<evidence type="ECO:0000313" key="9">
    <source>
        <dbReference type="Proteomes" id="UP001628193"/>
    </source>
</evidence>
<keyword evidence="4 6" id="KW-0808">Transferase</keyword>
<dbReference type="HAMAP" id="MF_01877">
    <property type="entry name" value="16SrRNA_methyltr_I"/>
    <property type="match status" value="1"/>
</dbReference>
<dbReference type="Proteomes" id="UP001628193">
    <property type="component" value="Unassembled WGS sequence"/>
</dbReference>
<dbReference type="PANTHER" id="PTHR46111">
    <property type="entry name" value="RIBOSOMAL RNA SMALL SUBUNIT METHYLTRANSFERASE I"/>
    <property type="match status" value="1"/>
</dbReference>
<dbReference type="InterPro" id="IPR014776">
    <property type="entry name" value="4pyrrole_Mease_sub2"/>
</dbReference>
<comment type="caution">
    <text evidence="8">The sequence shown here is derived from an EMBL/GenBank/DDBJ whole genome shotgun (WGS) entry which is preliminary data.</text>
</comment>
<evidence type="ECO:0000313" key="8">
    <source>
        <dbReference type="EMBL" id="GAB0058940.1"/>
    </source>
</evidence>
<name>A0ABQ0CE01_9PROT</name>
<dbReference type="GO" id="GO:0032259">
    <property type="term" value="P:methylation"/>
    <property type="evidence" value="ECO:0007669"/>
    <property type="project" value="UniProtKB-KW"/>
</dbReference>
<dbReference type="RefSeq" id="WP_420906657.1">
    <property type="nucleotide sequence ID" value="NZ_BAAFGK010000005.1"/>
</dbReference>
<dbReference type="PANTHER" id="PTHR46111:SF1">
    <property type="entry name" value="RIBOSOMAL RNA SMALL SUBUNIT METHYLTRANSFERASE I"/>
    <property type="match status" value="1"/>
</dbReference>
<dbReference type="InterPro" id="IPR000878">
    <property type="entry name" value="4pyrrol_Mease"/>
</dbReference>
<evidence type="ECO:0000256" key="5">
    <source>
        <dbReference type="ARBA" id="ARBA00022691"/>
    </source>
</evidence>
<dbReference type="PIRSF" id="PIRSF005917">
    <property type="entry name" value="MTase_YraL"/>
    <property type="match status" value="1"/>
</dbReference>
<dbReference type="InterPro" id="IPR018063">
    <property type="entry name" value="SAM_MeTrfase_RsmI_CS"/>
</dbReference>
<comment type="catalytic activity">
    <reaction evidence="6">
        <text>cytidine(1402) in 16S rRNA + S-adenosyl-L-methionine = 2'-O-methylcytidine(1402) in 16S rRNA + S-adenosyl-L-homocysteine + H(+)</text>
        <dbReference type="Rhea" id="RHEA:42924"/>
        <dbReference type="Rhea" id="RHEA-COMP:10285"/>
        <dbReference type="Rhea" id="RHEA-COMP:10286"/>
        <dbReference type="ChEBI" id="CHEBI:15378"/>
        <dbReference type="ChEBI" id="CHEBI:57856"/>
        <dbReference type="ChEBI" id="CHEBI:59789"/>
        <dbReference type="ChEBI" id="CHEBI:74495"/>
        <dbReference type="ChEBI" id="CHEBI:82748"/>
        <dbReference type="EC" id="2.1.1.198"/>
    </reaction>
</comment>
<comment type="function">
    <text evidence="6">Catalyzes the 2'-O-methylation of the ribose of cytidine 1402 (C1402) in 16S rRNA.</text>
</comment>
<evidence type="ECO:0000256" key="2">
    <source>
        <dbReference type="ARBA" id="ARBA00022552"/>
    </source>
</evidence>
<dbReference type="PROSITE" id="PS01296">
    <property type="entry name" value="RSMI"/>
    <property type="match status" value="1"/>
</dbReference>
<dbReference type="GO" id="GO:0008168">
    <property type="term" value="F:methyltransferase activity"/>
    <property type="evidence" value="ECO:0007669"/>
    <property type="project" value="UniProtKB-KW"/>
</dbReference>
<dbReference type="EC" id="2.1.1.198" evidence="6"/>
<keyword evidence="9" id="KW-1185">Reference proteome</keyword>
<proteinExistence type="inferred from homology"/>
<evidence type="ECO:0000256" key="6">
    <source>
        <dbReference type="HAMAP-Rule" id="MF_01877"/>
    </source>
</evidence>
<feature type="domain" description="Tetrapyrrole methylase" evidence="7">
    <location>
        <begin position="10"/>
        <end position="209"/>
    </location>
</feature>
<dbReference type="SUPFAM" id="SSF53790">
    <property type="entry name" value="Tetrapyrrole methylase"/>
    <property type="match status" value="1"/>
</dbReference>
<protein>
    <recommendedName>
        <fullName evidence="6">Ribosomal RNA small subunit methyltransferase I</fullName>
        <ecNumber evidence="6">2.1.1.198</ecNumber>
    </recommendedName>
    <alternativeName>
        <fullName evidence="6">16S rRNA 2'-O-ribose C1402 methyltransferase</fullName>
    </alternativeName>
    <alternativeName>
        <fullName evidence="6">rRNA (cytidine-2'-O-)-methyltransferase RsmI</fullName>
    </alternativeName>
</protein>
<accession>A0ABQ0CE01</accession>
<reference evidence="8 9" key="1">
    <citation type="submission" date="2024-09" db="EMBL/GenBank/DDBJ databases">
        <title>Draft genome sequence of Candidatus Magnetaquicoccaceae bacterium FCR-1.</title>
        <authorList>
            <person name="Shimoshige H."/>
            <person name="Shimamura S."/>
            <person name="Taoka A."/>
            <person name="Kobayashi H."/>
            <person name="Maekawa T."/>
        </authorList>
    </citation>
    <scope>NUCLEOTIDE SEQUENCE [LARGE SCALE GENOMIC DNA]</scope>
    <source>
        <strain evidence="8 9">FCR-1</strain>
    </source>
</reference>
<dbReference type="Gene3D" id="3.40.1010.10">
    <property type="entry name" value="Cobalt-precorrin-4 Transmethylase, Domain 1"/>
    <property type="match status" value="1"/>
</dbReference>
<dbReference type="InterPro" id="IPR014777">
    <property type="entry name" value="4pyrrole_Mease_sub1"/>
</dbReference>
<evidence type="ECO:0000256" key="1">
    <source>
        <dbReference type="ARBA" id="ARBA00022490"/>
    </source>
</evidence>
<keyword evidence="1 6" id="KW-0963">Cytoplasm</keyword>
<evidence type="ECO:0000256" key="3">
    <source>
        <dbReference type="ARBA" id="ARBA00022603"/>
    </source>
</evidence>
<organism evidence="8 9">
    <name type="scientific">Candidatus Magnetaquiglobus chichijimensis</name>
    <dbReference type="NCBI Taxonomy" id="3141448"/>
    <lineage>
        <taxon>Bacteria</taxon>
        <taxon>Pseudomonadati</taxon>
        <taxon>Pseudomonadota</taxon>
        <taxon>Magnetococcia</taxon>
        <taxon>Magnetococcales</taxon>
        <taxon>Candidatus Magnetaquicoccaceae</taxon>
        <taxon>Candidatus Magnetaquiglobus</taxon>
    </lineage>
</organism>
<gene>
    <name evidence="6 8" type="primary">rsmI</name>
    <name evidence="8" type="ORF">SIID45300_03300</name>
</gene>
<evidence type="ECO:0000256" key="4">
    <source>
        <dbReference type="ARBA" id="ARBA00022679"/>
    </source>
</evidence>
<keyword evidence="2 6" id="KW-0698">rRNA processing</keyword>